<sequence>MQVPSREALLSELDPLGYGARLARVARLGRDGRGSPALTQLMARLLSGDAYEANLALELARGARDESVLLRGLTHPSSLVRARTAALAGSHLQDDAALERLLPELSPFVRRRLLKDVAQARRSALAARLLPLVLSRHGAAEAALLLPALDADTVRRLLPQLEHTFRAWRTLVRRHPDEVLAFIGSRLTHAPERERRALFAAYRVALSELTLSHGEAVLLLVRDLAPPQELPLFVRDTLPRLTRRHPEQLFALLTRPGWSAAHIARELTAGLLHELRFFSHAQRLGLARLLAESPSDLARFLEALPPSQRAGLFAHAFEGAPPASCPRPCSRSSPMSCGMPRPCASSACARCRRIRTGGSPCRPCAPSSTRASPSRRRPSPARPRTGPGRSRCWCPARACPAGASRRRSRTSRG</sequence>
<evidence type="ECO:0000256" key="1">
    <source>
        <dbReference type="SAM" id="MobiDB-lite"/>
    </source>
</evidence>
<organism evidence="2 3">
    <name type="scientific">Archangium gephyra</name>
    <dbReference type="NCBI Taxonomy" id="48"/>
    <lineage>
        <taxon>Bacteria</taxon>
        <taxon>Pseudomonadati</taxon>
        <taxon>Myxococcota</taxon>
        <taxon>Myxococcia</taxon>
        <taxon>Myxococcales</taxon>
        <taxon>Cystobacterineae</taxon>
        <taxon>Archangiaceae</taxon>
        <taxon>Archangium</taxon>
    </lineage>
</organism>
<dbReference type="KEGG" id="age:AA314_02805"/>
<name>A0AAC8Q5Q0_9BACT</name>
<feature type="compositionally biased region" description="Basic residues" evidence="1">
    <location>
        <begin position="404"/>
        <end position="413"/>
    </location>
</feature>
<feature type="compositionally biased region" description="Low complexity" evidence="1">
    <location>
        <begin position="382"/>
        <end position="391"/>
    </location>
</feature>
<proteinExistence type="predicted"/>
<feature type="region of interest" description="Disordered" evidence="1">
    <location>
        <begin position="359"/>
        <end position="413"/>
    </location>
</feature>
<reference evidence="2 3" key="1">
    <citation type="submission" date="2015-05" db="EMBL/GenBank/DDBJ databases">
        <title>Genome assembly of Archangium gephyra DSM 2261.</title>
        <authorList>
            <person name="Sharma G."/>
            <person name="Subramanian S."/>
        </authorList>
    </citation>
    <scope>NUCLEOTIDE SEQUENCE [LARGE SCALE GENOMIC DNA]</scope>
    <source>
        <strain evidence="2 3">DSM 2261</strain>
    </source>
</reference>
<protein>
    <submittedName>
        <fullName evidence="2">Uncharacterized protein</fullName>
    </submittedName>
</protein>
<dbReference type="EMBL" id="CP011509">
    <property type="protein sequence ID" value="AKJ01179.1"/>
    <property type="molecule type" value="Genomic_DNA"/>
</dbReference>
<gene>
    <name evidence="2" type="ORF">AA314_02805</name>
</gene>
<dbReference type="AlphaFoldDB" id="A0AAC8Q5Q0"/>
<dbReference type="Proteomes" id="UP000035579">
    <property type="component" value="Chromosome"/>
</dbReference>
<evidence type="ECO:0000313" key="2">
    <source>
        <dbReference type="EMBL" id="AKJ01179.1"/>
    </source>
</evidence>
<evidence type="ECO:0000313" key="3">
    <source>
        <dbReference type="Proteomes" id="UP000035579"/>
    </source>
</evidence>
<accession>A0AAC8Q5Q0</accession>